<evidence type="ECO:0008006" key="4">
    <source>
        <dbReference type="Google" id="ProtNLM"/>
    </source>
</evidence>
<keyword evidence="1" id="KW-0472">Membrane</keyword>
<reference evidence="2 3" key="1">
    <citation type="submission" date="2023-03" db="EMBL/GenBank/DDBJ databases">
        <title>Bacillus Genome Sequencing.</title>
        <authorList>
            <person name="Dunlap C."/>
        </authorList>
    </citation>
    <scope>NUCLEOTIDE SEQUENCE [LARGE SCALE GENOMIC DNA]</scope>
    <source>
        <strain evidence="2 3">BD-525</strain>
    </source>
</reference>
<name>A0ABU6GPH1_9BACL</name>
<sequence length="216" mass="23860">MSSSISSRRPGILSVALTLFLNGVLPLLLYVWLRKGHSEFVALLIASALPLVESALYYARFRKLDAFGLLMLAGMVLSMLLALMGGETKLLLLRGSAVTAVIGAAFLCSLCFPRPLMVPLARRFTSTHKHEDFDALWSIPYARRVYKIMTAVWGVILIGEAAVRTLLAWELSTTWFLAVSDIVFYSFIAAAALWTLYYRRIAAKKLALIRLGGSLS</sequence>
<dbReference type="EMBL" id="JARLKZ010000008">
    <property type="protein sequence ID" value="MEC0241032.1"/>
    <property type="molecule type" value="Genomic_DNA"/>
</dbReference>
<evidence type="ECO:0000313" key="3">
    <source>
        <dbReference type="Proteomes" id="UP001344632"/>
    </source>
</evidence>
<feature type="transmembrane region" description="Helical" evidence="1">
    <location>
        <begin position="39"/>
        <end position="59"/>
    </location>
</feature>
<dbReference type="Proteomes" id="UP001344632">
    <property type="component" value="Unassembled WGS sequence"/>
</dbReference>
<accession>A0ABU6GPH1</accession>
<proteinExistence type="predicted"/>
<keyword evidence="1" id="KW-1133">Transmembrane helix</keyword>
<dbReference type="NCBIfam" id="NF041646">
    <property type="entry name" value="VC0807_fam"/>
    <property type="match status" value="1"/>
</dbReference>
<keyword evidence="3" id="KW-1185">Reference proteome</keyword>
<feature type="transmembrane region" description="Helical" evidence="1">
    <location>
        <begin position="12"/>
        <end position="33"/>
    </location>
</feature>
<feature type="transmembrane region" description="Helical" evidence="1">
    <location>
        <begin position="91"/>
        <end position="112"/>
    </location>
</feature>
<feature type="transmembrane region" description="Helical" evidence="1">
    <location>
        <begin position="66"/>
        <end position="85"/>
    </location>
</feature>
<gene>
    <name evidence="2" type="ORF">P4H66_14360</name>
</gene>
<keyword evidence="1" id="KW-0812">Transmembrane</keyword>
<feature type="transmembrane region" description="Helical" evidence="1">
    <location>
        <begin position="175"/>
        <end position="197"/>
    </location>
</feature>
<comment type="caution">
    <text evidence="2">The sequence shown here is derived from an EMBL/GenBank/DDBJ whole genome shotgun (WGS) entry which is preliminary data.</text>
</comment>
<dbReference type="RefSeq" id="WP_326088761.1">
    <property type="nucleotide sequence ID" value="NZ_JARLKZ010000008.1"/>
</dbReference>
<organism evidence="2 3">
    <name type="scientific">Paenibacillus dokdonensis</name>
    <dbReference type="NCBI Taxonomy" id="2567944"/>
    <lineage>
        <taxon>Bacteria</taxon>
        <taxon>Bacillati</taxon>
        <taxon>Bacillota</taxon>
        <taxon>Bacilli</taxon>
        <taxon>Bacillales</taxon>
        <taxon>Paenibacillaceae</taxon>
        <taxon>Paenibacillus</taxon>
    </lineage>
</organism>
<protein>
    <recommendedName>
        <fullName evidence="4">Intracellular septation protein A</fullName>
    </recommendedName>
</protein>
<evidence type="ECO:0000313" key="2">
    <source>
        <dbReference type="EMBL" id="MEC0241032.1"/>
    </source>
</evidence>
<evidence type="ECO:0000256" key="1">
    <source>
        <dbReference type="SAM" id="Phobius"/>
    </source>
</evidence>
<feature type="transmembrane region" description="Helical" evidence="1">
    <location>
        <begin position="148"/>
        <end position="169"/>
    </location>
</feature>